<evidence type="ECO:0000313" key="1">
    <source>
        <dbReference type="EMBL" id="CAG2067089.1"/>
    </source>
</evidence>
<proteinExistence type="predicted"/>
<evidence type="ECO:0000313" key="2">
    <source>
        <dbReference type="Proteomes" id="UP001153148"/>
    </source>
</evidence>
<organism evidence="1 2">
    <name type="scientific">Timema podura</name>
    <name type="common">Walking stick</name>
    <dbReference type="NCBI Taxonomy" id="61482"/>
    <lineage>
        <taxon>Eukaryota</taxon>
        <taxon>Metazoa</taxon>
        <taxon>Ecdysozoa</taxon>
        <taxon>Arthropoda</taxon>
        <taxon>Hexapoda</taxon>
        <taxon>Insecta</taxon>
        <taxon>Pterygota</taxon>
        <taxon>Neoptera</taxon>
        <taxon>Polyneoptera</taxon>
        <taxon>Phasmatodea</taxon>
        <taxon>Timematodea</taxon>
        <taxon>Timematoidea</taxon>
        <taxon>Timematidae</taxon>
        <taxon>Timema</taxon>
    </lineage>
</organism>
<keyword evidence="2" id="KW-1185">Reference proteome</keyword>
<gene>
    <name evidence="1" type="ORF">TPAB3V08_LOCUS14032</name>
</gene>
<name>A0ABN7PI98_TIMPD</name>
<comment type="caution">
    <text evidence="1">The sequence shown here is derived from an EMBL/GenBank/DDBJ whole genome shotgun (WGS) entry which is preliminary data.</text>
</comment>
<sequence length="70" mass="8346">MYKAMQVLCPKNVVHHPQFNDFPPSERNVVVKYAKETKWRDTIAGWMGFCARLRWEGLLHRSQQQENDLD</sequence>
<dbReference type="Proteomes" id="UP001153148">
    <property type="component" value="Unassembled WGS sequence"/>
</dbReference>
<protein>
    <submittedName>
        <fullName evidence="1">Uncharacterized protein</fullName>
    </submittedName>
</protein>
<dbReference type="EMBL" id="CAJPIN010063296">
    <property type="protein sequence ID" value="CAG2067089.1"/>
    <property type="molecule type" value="Genomic_DNA"/>
</dbReference>
<reference evidence="1" key="1">
    <citation type="submission" date="2021-03" db="EMBL/GenBank/DDBJ databases">
        <authorList>
            <person name="Tran Van P."/>
        </authorList>
    </citation>
    <scope>NUCLEOTIDE SEQUENCE</scope>
</reference>
<accession>A0ABN7PI98</accession>